<feature type="compositionally biased region" description="Polar residues" evidence="4">
    <location>
        <begin position="44"/>
        <end position="55"/>
    </location>
</feature>
<feature type="region of interest" description="Disordered" evidence="4">
    <location>
        <begin position="1"/>
        <end position="55"/>
    </location>
</feature>
<comment type="caution">
    <text evidence="5">The sequence shown here is derived from an EMBL/GenBank/DDBJ whole genome shotgun (WGS) entry which is preliminary data.</text>
</comment>
<name>A0AAW1QHU0_9CHLO</name>
<feature type="compositionally biased region" description="Basic residues" evidence="4">
    <location>
        <begin position="22"/>
        <end position="41"/>
    </location>
</feature>
<gene>
    <name evidence="5" type="ORF">WJX74_009669</name>
</gene>
<evidence type="ECO:0000256" key="1">
    <source>
        <dbReference type="ARBA" id="ARBA00010394"/>
    </source>
</evidence>
<evidence type="ECO:0000256" key="2">
    <source>
        <dbReference type="ARBA" id="ARBA00022448"/>
    </source>
</evidence>
<dbReference type="InterPro" id="IPR000225">
    <property type="entry name" value="Armadillo"/>
</dbReference>
<dbReference type="AlphaFoldDB" id="A0AAW1QHU0"/>
<protein>
    <recommendedName>
        <fullName evidence="7">Importin subunit alpha</fullName>
    </recommendedName>
</protein>
<dbReference type="SUPFAM" id="SSF48371">
    <property type="entry name" value="ARM repeat"/>
    <property type="match status" value="1"/>
</dbReference>
<sequence>MHRRDARSSRTASDLLAEKRSLSVKHSRAWRSRQLSSKRLRSSGQTAEQFTEEQQVRQAADLTNQLKKAQPHQAAPVLRQLCCLLSTGNEDAVRFALESNLVNLLIKQLQRARGLKPADRRASLDAAWILTNVAAGEHGTAAAAVPAGPSLVAHLGAGLGLGVAQQCAWALGNLAGDCQEWSDKIEANGAILPLVRLLLGPLQHEHGALTLAAAQTAAWALSNILHGSGRQVGSMVGVPDCLEGLSRLLEQPPSQQLAQEAAWLLASAAAAASDAHLAVISRAGCFTHALTLLNNLRHHEASAPEACLGNTTAVPLLRAVGHALACGGPSTLEPIFSAQPKGASAAGSIAEVLKHYCGPGQAACLQQEAAWALGSLCGLKDRIGSDAILMAGALEALLGLLHGSSTWLARREAAFAIANLSAGGAAGTGSPEMMLQICAWPTVLQTFLEFLSSEDQELVMLGLQWLEMFIRTVREPAKAALMSAGALQRLTCLQSATEVNLESQQMAAHLIPMFS</sequence>
<evidence type="ECO:0000256" key="3">
    <source>
        <dbReference type="ARBA" id="ARBA00022927"/>
    </source>
</evidence>
<evidence type="ECO:0000313" key="5">
    <source>
        <dbReference type="EMBL" id="KAK9820934.1"/>
    </source>
</evidence>
<reference evidence="5 6" key="1">
    <citation type="journal article" date="2024" name="Nat. Commun.">
        <title>Phylogenomics reveals the evolutionary origins of lichenization in chlorophyte algae.</title>
        <authorList>
            <person name="Puginier C."/>
            <person name="Libourel C."/>
            <person name="Otte J."/>
            <person name="Skaloud P."/>
            <person name="Haon M."/>
            <person name="Grisel S."/>
            <person name="Petersen M."/>
            <person name="Berrin J.G."/>
            <person name="Delaux P.M."/>
            <person name="Dal Grande F."/>
            <person name="Keller J."/>
        </authorList>
    </citation>
    <scope>NUCLEOTIDE SEQUENCE [LARGE SCALE GENOMIC DNA]</scope>
    <source>
        <strain evidence="5 6">SAG 2145</strain>
    </source>
</reference>
<organism evidence="5 6">
    <name type="scientific">Apatococcus lobatus</name>
    <dbReference type="NCBI Taxonomy" id="904363"/>
    <lineage>
        <taxon>Eukaryota</taxon>
        <taxon>Viridiplantae</taxon>
        <taxon>Chlorophyta</taxon>
        <taxon>core chlorophytes</taxon>
        <taxon>Trebouxiophyceae</taxon>
        <taxon>Chlorellales</taxon>
        <taxon>Chlorellaceae</taxon>
        <taxon>Apatococcus</taxon>
    </lineage>
</organism>
<dbReference type="InterPro" id="IPR011989">
    <property type="entry name" value="ARM-like"/>
</dbReference>
<comment type="similarity">
    <text evidence="1">Belongs to the importin alpha family.</text>
</comment>
<dbReference type="InterPro" id="IPR016024">
    <property type="entry name" value="ARM-type_fold"/>
</dbReference>
<dbReference type="GO" id="GO:0015031">
    <property type="term" value="P:protein transport"/>
    <property type="evidence" value="ECO:0007669"/>
    <property type="project" value="UniProtKB-KW"/>
</dbReference>
<accession>A0AAW1QHU0</accession>
<dbReference type="EMBL" id="JALJOS010000042">
    <property type="protein sequence ID" value="KAK9820934.1"/>
    <property type="molecule type" value="Genomic_DNA"/>
</dbReference>
<keyword evidence="2" id="KW-0813">Transport</keyword>
<evidence type="ECO:0000256" key="4">
    <source>
        <dbReference type="SAM" id="MobiDB-lite"/>
    </source>
</evidence>
<keyword evidence="6" id="KW-1185">Reference proteome</keyword>
<keyword evidence="3" id="KW-0653">Protein transport</keyword>
<proteinExistence type="inferred from homology"/>
<evidence type="ECO:0008006" key="7">
    <source>
        <dbReference type="Google" id="ProtNLM"/>
    </source>
</evidence>
<dbReference type="SMART" id="SM00185">
    <property type="entry name" value="ARM"/>
    <property type="match status" value="4"/>
</dbReference>
<dbReference type="PANTHER" id="PTHR23316">
    <property type="entry name" value="IMPORTIN ALPHA"/>
    <property type="match status" value="1"/>
</dbReference>
<dbReference type="Gene3D" id="1.25.10.10">
    <property type="entry name" value="Leucine-rich Repeat Variant"/>
    <property type="match status" value="1"/>
</dbReference>
<dbReference type="Proteomes" id="UP001438707">
    <property type="component" value="Unassembled WGS sequence"/>
</dbReference>
<evidence type="ECO:0000313" key="6">
    <source>
        <dbReference type="Proteomes" id="UP001438707"/>
    </source>
</evidence>